<dbReference type="EMBL" id="HE796965">
    <property type="protein sequence ID" value="CCM00108.1"/>
    <property type="molecule type" value="Genomic_DNA"/>
</dbReference>
<dbReference type="InterPro" id="IPR016142">
    <property type="entry name" value="Citrate_synth-like_lrg_a-sub"/>
</dbReference>
<dbReference type="GO" id="GO:0046912">
    <property type="term" value="F:acyltransferase activity, acyl groups converted into alkyl on transfer"/>
    <property type="evidence" value="ECO:0007669"/>
    <property type="project" value="InterPro"/>
</dbReference>
<proteinExistence type="predicted"/>
<accession>J4G1D4</accession>
<protein>
    <recommendedName>
        <fullName evidence="3">Citrate synthase</fullName>
    </recommendedName>
</protein>
<dbReference type="InterPro" id="IPR002020">
    <property type="entry name" value="Citrate_synthase"/>
</dbReference>
<dbReference type="SUPFAM" id="SSF48256">
    <property type="entry name" value="Citrate synthase"/>
    <property type="match status" value="1"/>
</dbReference>
<dbReference type="HOGENOM" id="CLU_099496_0_0_1"/>
<dbReference type="AlphaFoldDB" id="J4G1D4"/>
<dbReference type="Proteomes" id="UP000006352">
    <property type="component" value="Unassembled WGS sequence"/>
</dbReference>
<evidence type="ECO:0000313" key="2">
    <source>
        <dbReference type="Proteomes" id="UP000006352"/>
    </source>
</evidence>
<organism evidence="1 2">
    <name type="scientific">Fibroporia radiculosa</name>
    <dbReference type="NCBI Taxonomy" id="599839"/>
    <lineage>
        <taxon>Eukaryota</taxon>
        <taxon>Fungi</taxon>
        <taxon>Dikarya</taxon>
        <taxon>Basidiomycota</taxon>
        <taxon>Agaricomycotina</taxon>
        <taxon>Agaricomycetes</taxon>
        <taxon>Polyporales</taxon>
        <taxon>Fibroporiaceae</taxon>
        <taxon>Fibroporia</taxon>
    </lineage>
</organism>
<evidence type="ECO:0000313" key="1">
    <source>
        <dbReference type="EMBL" id="CCM00108.1"/>
    </source>
</evidence>
<dbReference type="Gene3D" id="1.10.580.10">
    <property type="entry name" value="Citrate Synthase, domain 1"/>
    <property type="match status" value="1"/>
</dbReference>
<sequence>MGKLIETTTSESLTVRDNRTGKTHTIPIVDNAISATAFKQFSSPRKPGEREENETEKGLRVHDKGFLNTAVIHSEITYIDGEAGVLRYRGYPIEQLALKSTHLETAYLLIYGSLPTRDQYNLFETEVMRHSVMHADTEGFFQSFRYDAHPMSMLTSAFAMLGSYYSEANPSLQGEFF</sequence>
<dbReference type="InParanoid" id="J4G1D4"/>
<evidence type="ECO:0008006" key="3">
    <source>
        <dbReference type="Google" id="ProtNLM"/>
    </source>
</evidence>
<dbReference type="Pfam" id="PF00285">
    <property type="entry name" value="Citrate_synt"/>
    <property type="match status" value="1"/>
</dbReference>
<dbReference type="GeneID" id="24095019"/>
<gene>
    <name evidence="1" type="ORF">FIBRA_02135</name>
</gene>
<dbReference type="RefSeq" id="XP_012179391.1">
    <property type="nucleotide sequence ID" value="XM_012324001.1"/>
</dbReference>
<name>J4G1D4_9APHY</name>
<dbReference type="PANTHER" id="PTHR42871:SF1">
    <property type="entry name" value="CITRATE SYNTHASE"/>
    <property type="match status" value="1"/>
</dbReference>
<keyword evidence="2" id="KW-1185">Reference proteome</keyword>
<dbReference type="OrthoDB" id="435022at2759"/>
<dbReference type="STRING" id="599839.J4G1D4"/>
<reference evidence="1 2" key="1">
    <citation type="journal article" date="2012" name="Appl. Environ. Microbiol.">
        <title>Short-read sequencing for genomic analysis of the brown rot fungus Fibroporia radiculosa.</title>
        <authorList>
            <person name="Tang J.D."/>
            <person name="Perkins A.D."/>
            <person name="Sonstegard T.S."/>
            <person name="Schroeder S.G."/>
            <person name="Burgess S.C."/>
            <person name="Diehl S.V."/>
        </authorList>
    </citation>
    <scope>NUCLEOTIDE SEQUENCE [LARGE SCALE GENOMIC DNA]</scope>
    <source>
        <strain evidence="1 2">TFFH 294</strain>
    </source>
</reference>
<dbReference type="InterPro" id="IPR036969">
    <property type="entry name" value="Citrate_synthase_sf"/>
</dbReference>
<dbReference type="PANTHER" id="PTHR42871">
    <property type="entry name" value="CITRATE SYNTHASE"/>
    <property type="match status" value="1"/>
</dbReference>